<sequence>MKKQSLTHPTEPANEAAQKFAFLLGKPRGLVEVLGSPHEPTGAIKSASTSCSHLALNIVARMPSTKGLYSRLFYSDSNGSQTILPCVTYSTMPYARWQELQNIASVKKCSTSASGLY</sequence>
<dbReference type="Proteomes" id="UP001634007">
    <property type="component" value="Unassembled WGS sequence"/>
</dbReference>
<organism evidence="1 2">
    <name type="scientific">Eucalyptus globulus</name>
    <name type="common">Tasmanian blue gum</name>
    <dbReference type="NCBI Taxonomy" id="34317"/>
    <lineage>
        <taxon>Eukaryota</taxon>
        <taxon>Viridiplantae</taxon>
        <taxon>Streptophyta</taxon>
        <taxon>Embryophyta</taxon>
        <taxon>Tracheophyta</taxon>
        <taxon>Spermatophyta</taxon>
        <taxon>Magnoliopsida</taxon>
        <taxon>eudicotyledons</taxon>
        <taxon>Gunneridae</taxon>
        <taxon>Pentapetalae</taxon>
        <taxon>rosids</taxon>
        <taxon>malvids</taxon>
        <taxon>Myrtales</taxon>
        <taxon>Myrtaceae</taxon>
        <taxon>Myrtoideae</taxon>
        <taxon>Eucalypteae</taxon>
        <taxon>Eucalyptus</taxon>
    </lineage>
</organism>
<dbReference type="AlphaFoldDB" id="A0ABD3JEY5"/>
<dbReference type="EMBL" id="JBJKBG010000008">
    <property type="protein sequence ID" value="KAL3725800.1"/>
    <property type="molecule type" value="Genomic_DNA"/>
</dbReference>
<proteinExistence type="predicted"/>
<gene>
    <name evidence="1" type="ORF">ACJRO7_030778</name>
</gene>
<accession>A0ABD3JEY5</accession>
<evidence type="ECO:0000313" key="1">
    <source>
        <dbReference type="EMBL" id="KAL3725800.1"/>
    </source>
</evidence>
<name>A0ABD3JEY5_EUCGL</name>
<protein>
    <submittedName>
        <fullName evidence="1">Uncharacterized protein</fullName>
    </submittedName>
</protein>
<evidence type="ECO:0000313" key="2">
    <source>
        <dbReference type="Proteomes" id="UP001634007"/>
    </source>
</evidence>
<comment type="caution">
    <text evidence="1">The sequence shown here is derived from an EMBL/GenBank/DDBJ whole genome shotgun (WGS) entry which is preliminary data.</text>
</comment>
<keyword evidence="2" id="KW-1185">Reference proteome</keyword>
<reference evidence="1 2" key="1">
    <citation type="submission" date="2024-11" db="EMBL/GenBank/DDBJ databases">
        <title>Chromosome-level genome assembly of Eucalyptus globulus Labill. provides insights into its genome evolution.</title>
        <authorList>
            <person name="Li X."/>
        </authorList>
    </citation>
    <scope>NUCLEOTIDE SEQUENCE [LARGE SCALE GENOMIC DNA]</scope>
    <source>
        <strain evidence="1">CL2024</strain>
        <tissue evidence="1">Fresh tender leaves</tissue>
    </source>
</reference>